<dbReference type="EC" id="3.2.1.58" evidence="7"/>
<evidence type="ECO:0000256" key="5">
    <source>
        <dbReference type="SAM" id="SignalP"/>
    </source>
</evidence>
<dbReference type="Pfam" id="PF00150">
    <property type="entry name" value="Cellulase"/>
    <property type="match status" value="1"/>
</dbReference>
<evidence type="ECO:0000256" key="2">
    <source>
        <dbReference type="ARBA" id="ARBA00022801"/>
    </source>
</evidence>
<gene>
    <name evidence="7" type="ORF">MPSI1_002938</name>
</gene>
<accession>A0AAF0FGT6</accession>
<dbReference type="InterPro" id="IPR001547">
    <property type="entry name" value="Glyco_hydro_5"/>
</dbReference>
<dbReference type="Gene3D" id="3.20.20.80">
    <property type="entry name" value="Glycosidases"/>
    <property type="match status" value="1"/>
</dbReference>
<evidence type="ECO:0000259" key="6">
    <source>
        <dbReference type="Pfam" id="PF00150"/>
    </source>
</evidence>
<name>A0AAF0FGT6_9BASI</name>
<evidence type="ECO:0000256" key="4">
    <source>
        <dbReference type="RuleBase" id="RU361153"/>
    </source>
</evidence>
<sequence>MVKITFFSMLACAMATYVTAGGTNVTLGALNEASVDQASSTPVTKRMERLILPRADSVNLRFPYGQEKVRGVSVGGWLVIENFITPEIYKSAGDNRVIDEWSFGKYVDHDKAVSILKPHFDNFITEDDFEEIASMGLNHVRVPFPYWGVKTYSNDPYIKLNQYDKLKEAAGWAKNHNLNMIIELHTVPGGANPYDHGGHTNHSNWLNSADDQGRTLEILDILTTEFTKSKYSAVSGISLVNEPNGDADTIRRFYQRGYKTVRGAEGSKNMLVIIGDAFNNPASSDYWLNKMQPPKYQGVGLDTHIYRLFDPTSIALTQDQRISYYCSLKSGFKNANQHIWSMVGEWSPVFTDCAPGLNGRFQGSRYDGTFPGSTRRGSCSGHTGNANQFSSAFIANLRKDWAAQADAYEAGLGWIMWTWKVSNHTADEWSYKAGVQHGWIPRDPTNRDSPC</sequence>
<dbReference type="GO" id="GO:0005576">
    <property type="term" value="C:extracellular region"/>
    <property type="evidence" value="ECO:0007669"/>
    <property type="project" value="TreeGrafter"/>
</dbReference>
<dbReference type="PANTHER" id="PTHR31297:SF42">
    <property type="entry name" value="GLYCOSIDE HYDROLASE FAMILY 5 DOMAIN-CONTAINING PROTEIN"/>
    <property type="match status" value="1"/>
</dbReference>
<feature type="domain" description="Glycoside hydrolase family 5" evidence="6">
    <location>
        <begin position="122"/>
        <end position="319"/>
    </location>
</feature>
<dbReference type="GO" id="GO:0009251">
    <property type="term" value="P:glucan catabolic process"/>
    <property type="evidence" value="ECO:0007669"/>
    <property type="project" value="TreeGrafter"/>
</dbReference>
<feature type="chain" id="PRO_5042253863" evidence="5">
    <location>
        <begin position="21"/>
        <end position="451"/>
    </location>
</feature>
<dbReference type="AlphaFoldDB" id="A0AAF0FGT6"/>
<dbReference type="InterPro" id="IPR017853">
    <property type="entry name" value="GH"/>
</dbReference>
<dbReference type="EMBL" id="CP118378">
    <property type="protein sequence ID" value="WFD44272.1"/>
    <property type="molecule type" value="Genomic_DNA"/>
</dbReference>
<dbReference type="GO" id="GO:0004338">
    <property type="term" value="F:glucan exo-1,3-beta-glucosidase activity"/>
    <property type="evidence" value="ECO:0007669"/>
    <property type="project" value="UniProtKB-EC"/>
</dbReference>
<feature type="signal peptide" evidence="5">
    <location>
        <begin position="1"/>
        <end position="20"/>
    </location>
</feature>
<evidence type="ECO:0000256" key="1">
    <source>
        <dbReference type="ARBA" id="ARBA00005641"/>
    </source>
</evidence>
<keyword evidence="2 4" id="KW-0378">Hydrolase</keyword>
<comment type="similarity">
    <text evidence="1 4">Belongs to the glycosyl hydrolase 5 (cellulase A) family.</text>
</comment>
<dbReference type="GO" id="GO:0009986">
    <property type="term" value="C:cell surface"/>
    <property type="evidence" value="ECO:0007669"/>
    <property type="project" value="TreeGrafter"/>
</dbReference>
<organism evidence="7 8">
    <name type="scientific">Malassezia psittaci</name>
    <dbReference type="NCBI Taxonomy" id="1821823"/>
    <lineage>
        <taxon>Eukaryota</taxon>
        <taxon>Fungi</taxon>
        <taxon>Dikarya</taxon>
        <taxon>Basidiomycota</taxon>
        <taxon>Ustilaginomycotina</taxon>
        <taxon>Malasseziomycetes</taxon>
        <taxon>Malasseziales</taxon>
        <taxon>Malasseziaceae</taxon>
        <taxon>Malassezia</taxon>
    </lineage>
</organism>
<evidence type="ECO:0000313" key="8">
    <source>
        <dbReference type="Proteomes" id="UP001214628"/>
    </source>
</evidence>
<keyword evidence="5" id="KW-0732">Signal</keyword>
<reference evidence="7" key="1">
    <citation type="submission" date="2023-02" db="EMBL/GenBank/DDBJ databases">
        <title>Mating type loci evolution in Malassezia.</title>
        <authorList>
            <person name="Coelho M.A."/>
        </authorList>
    </citation>
    <scope>NUCLEOTIDE SEQUENCE</scope>
    <source>
        <strain evidence="7">CBS 14136</strain>
    </source>
</reference>
<keyword evidence="3 4" id="KW-0326">Glycosidase</keyword>
<protein>
    <submittedName>
        <fullName evidence="7">Glucan 1,3-beta-glucosidase</fullName>
        <ecNumber evidence="7">3.2.1.58</ecNumber>
    </submittedName>
</protein>
<evidence type="ECO:0000313" key="7">
    <source>
        <dbReference type="EMBL" id="WFD44272.1"/>
    </source>
</evidence>
<dbReference type="SUPFAM" id="SSF51445">
    <property type="entry name" value="(Trans)glycosidases"/>
    <property type="match status" value="1"/>
</dbReference>
<proteinExistence type="inferred from homology"/>
<dbReference type="PANTHER" id="PTHR31297">
    <property type="entry name" value="GLUCAN ENDO-1,6-BETA-GLUCOSIDASE B"/>
    <property type="match status" value="1"/>
</dbReference>
<dbReference type="InterPro" id="IPR050386">
    <property type="entry name" value="Glycosyl_hydrolase_5"/>
</dbReference>
<dbReference type="Proteomes" id="UP001214628">
    <property type="component" value="Chromosome 4"/>
</dbReference>
<evidence type="ECO:0000256" key="3">
    <source>
        <dbReference type="ARBA" id="ARBA00023295"/>
    </source>
</evidence>
<keyword evidence="8" id="KW-1185">Reference proteome</keyword>